<organism evidence="2 3">
    <name type="scientific">Campylobacter iguaniorum</name>
    <dbReference type="NCBI Taxonomy" id="1244531"/>
    <lineage>
        <taxon>Bacteria</taxon>
        <taxon>Pseudomonadati</taxon>
        <taxon>Campylobacterota</taxon>
        <taxon>Epsilonproteobacteria</taxon>
        <taxon>Campylobacterales</taxon>
        <taxon>Campylobacteraceae</taxon>
        <taxon>Campylobacter</taxon>
    </lineage>
</organism>
<name>A0A076FIB8_9BACT</name>
<dbReference type="HOGENOM" id="CLU_1821821_0_0_7"/>
<dbReference type="InterPro" id="IPR056090">
    <property type="entry name" value="DUF7673"/>
</dbReference>
<geneLocation type="plasmid" evidence="2 3">
    <name>pCIG1485E</name>
</geneLocation>
<dbReference type="EMBL" id="CP009044">
    <property type="protein sequence ID" value="AII15614.1"/>
    <property type="molecule type" value="Genomic_DNA"/>
</dbReference>
<dbReference type="RefSeq" id="WP_041572730.1">
    <property type="nucleotide sequence ID" value="NZ_CP009044.1"/>
</dbReference>
<sequence length="141" mass="16354">MINSEEVKQKINKSLAFKKAIAEQSSDASDNSAELSYKFFENAVIEMDEWIDSLKMLIDLTKVGTGGSRVAAQFLCNIYNANRVKFNPRELHNLSFNYWNDAMNVLKLDRLNYVEIHKYIENGRNVFEEMIVKYGTNEENE</sequence>
<evidence type="ECO:0000313" key="3">
    <source>
        <dbReference type="Proteomes" id="UP000028486"/>
    </source>
</evidence>
<dbReference type="eggNOG" id="ENOG503339C">
    <property type="taxonomic scope" value="Bacteria"/>
</dbReference>
<proteinExistence type="predicted"/>
<evidence type="ECO:0000259" key="1">
    <source>
        <dbReference type="Pfam" id="PF24720"/>
    </source>
</evidence>
<dbReference type="KEGG" id="caj:CIG1485E_a0089"/>
<feature type="domain" description="DUF7673" evidence="1">
    <location>
        <begin position="52"/>
        <end position="132"/>
    </location>
</feature>
<accession>A0A076FIB8</accession>
<dbReference type="Pfam" id="PF24720">
    <property type="entry name" value="DUF7673"/>
    <property type="match status" value="1"/>
</dbReference>
<dbReference type="Proteomes" id="UP000028486">
    <property type="component" value="Plasmid pCIG1485E"/>
</dbReference>
<dbReference type="AlphaFoldDB" id="A0A076FIB8"/>
<keyword evidence="2" id="KW-0614">Plasmid</keyword>
<keyword evidence="3" id="KW-1185">Reference proteome</keyword>
<reference evidence="2 3" key="1">
    <citation type="journal article" date="2014" name="Genome Announc.">
        <title>Complete Genome Sequence of Campylobacter iguaniorum Strain 1485ET, Isolated from a Bearded Dragon (Pogona vitticeps).</title>
        <authorList>
            <person name="Gilbert M.J."/>
            <person name="Miller W.G."/>
            <person name="Yee E."/>
            <person name="Kik M."/>
            <person name="Wagenaar J.A."/>
            <person name="Duim B."/>
        </authorList>
    </citation>
    <scope>NUCLEOTIDE SEQUENCE [LARGE SCALE GENOMIC DNA]</scope>
    <source>
        <strain evidence="2 3">1485E</strain>
        <plasmid evidence="2">pCIG1485E</plasmid>
    </source>
</reference>
<protein>
    <recommendedName>
        <fullName evidence="1">DUF7673 domain-containing protein</fullName>
    </recommendedName>
</protein>
<gene>
    <name evidence="2" type="ORF">CIG1485E_a0089</name>
</gene>
<evidence type="ECO:0000313" key="2">
    <source>
        <dbReference type="EMBL" id="AII15614.1"/>
    </source>
</evidence>